<evidence type="ECO:0000313" key="11">
    <source>
        <dbReference type="Proteomes" id="UP000241848"/>
    </source>
</evidence>
<evidence type="ECO:0000259" key="9">
    <source>
        <dbReference type="Pfam" id="PF08245"/>
    </source>
</evidence>
<accession>A0A2T2WFU0</accession>
<dbReference type="Pfam" id="PF08245">
    <property type="entry name" value="Mur_ligase_M"/>
    <property type="match status" value="1"/>
</dbReference>
<evidence type="ECO:0000256" key="5">
    <source>
        <dbReference type="ARBA" id="ARBA00023306"/>
    </source>
</evidence>
<keyword evidence="6" id="KW-0961">Cell wall biogenesis/degradation</keyword>
<dbReference type="InterPro" id="IPR013221">
    <property type="entry name" value="Mur_ligase_cen"/>
</dbReference>
<evidence type="ECO:0000256" key="3">
    <source>
        <dbReference type="ARBA" id="ARBA00022960"/>
    </source>
</evidence>
<keyword evidence="5" id="KW-0131">Cell cycle</keyword>
<dbReference type="PANTHER" id="PTHR23135:SF4">
    <property type="entry name" value="UDP-N-ACETYLMURAMOYL-L-ALANYL-D-GLUTAMATE--2,6-DIAMINOPIMELATE LIGASE MURE HOMOLOG, CHLOROPLASTIC"/>
    <property type="match status" value="1"/>
</dbReference>
<dbReference type="GO" id="GO:0051301">
    <property type="term" value="P:cell division"/>
    <property type="evidence" value="ECO:0007669"/>
    <property type="project" value="UniProtKB-KW"/>
</dbReference>
<keyword evidence="2" id="KW-0132">Cell division</keyword>
<evidence type="ECO:0000256" key="6">
    <source>
        <dbReference type="ARBA" id="ARBA00023316"/>
    </source>
</evidence>
<dbReference type="GO" id="GO:0009252">
    <property type="term" value="P:peptidoglycan biosynthetic process"/>
    <property type="evidence" value="ECO:0007669"/>
    <property type="project" value="UniProtKB-KW"/>
</dbReference>
<dbReference type="GO" id="GO:0071555">
    <property type="term" value="P:cell wall organization"/>
    <property type="evidence" value="ECO:0007669"/>
    <property type="project" value="UniProtKB-KW"/>
</dbReference>
<evidence type="ECO:0000259" key="7">
    <source>
        <dbReference type="Pfam" id="PF01225"/>
    </source>
</evidence>
<gene>
    <name evidence="10" type="ORF">C7B45_12300</name>
</gene>
<dbReference type="InterPro" id="IPR035911">
    <property type="entry name" value="MurE/MurF_N"/>
</dbReference>
<evidence type="ECO:0000256" key="4">
    <source>
        <dbReference type="ARBA" id="ARBA00022984"/>
    </source>
</evidence>
<comment type="pathway">
    <text evidence="1">Cell wall biogenesis; peptidoglycan biosynthesis.</text>
</comment>
<feature type="domain" description="Mur ligase central" evidence="9">
    <location>
        <begin position="116"/>
        <end position="317"/>
    </location>
</feature>
<evidence type="ECO:0000256" key="1">
    <source>
        <dbReference type="ARBA" id="ARBA00004752"/>
    </source>
</evidence>
<dbReference type="Gene3D" id="3.40.1190.10">
    <property type="entry name" value="Mur-like, catalytic domain"/>
    <property type="match status" value="1"/>
</dbReference>
<evidence type="ECO:0000259" key="8">
    <source>
        <dbReference type="Pfam" id="PF02875"/>
    </source>
</evidence>
<dbReference type="SUPFAM" id="SSF53244">
    <property type="entry name" value="MurD-like peptide ligases, peptide-binding domain"/>
    <property type="match status" value="1"/>
</dbReference>
<feature type="domain" description="Mur ligase N-terminal catalytic" evidence="7">
    <location>
        <begin position="27"/>
        <end position="102"/>
    </location>
</feature>
<dbReference type="InterPro" id="IPR000713">
    <property type="entry name" value="Mur_ligase_N"/>
</dbReference>
<dbReference type="SUPFAM" id="SSF53623">
    <property type="entry name" value="MurD-like peptide ligases, catalytic domain"/>
    <property type="match status" value="1"/>
</dbReference>
<sequence>MSCTLSELFFGLCDHNLRHADLGVIVDNIVVDSRRVQPHDLFVALPGQHADGFAYIPHALNQGAAAVLAARAPTAAIRKTYPKVPWITCSDPRTLLSELSARLYHYPARAVTLHAVTGTNGKTSTVYMLAHILRHQGLATAFWTTNQVEGIQTPFRPQMTTPDPPDLHRFLREAGERGARHIIIEVSSHALQLRKIAGLTFQTAAFTNITPDHLDFHGSFESYVQAKASLLQYVSSKGGLALNHDDDQIRAFAATATAPVTFFGMDRDADLQAHVDSWGVDYTQWQLLYRRRPVARIRMTVPGSHNVLNALAAIAMAMHLGCDAAAAAHSLQDFVLPPRRLETIQAGRYTIMSDVAMNRGSYDAVMRAVAAVHKPLVVVTALRGNRGALVNRDIAYALADWNQALHFEPVLATLSDANLMRLPVDYRVRSEEQQAFMDAAHERNLSVRLFSELSQALDAAIARLQSGSVLLLLGTFGMDDGLEIARDRLSQRPH</sequence>
<dbReference type="InterPro" id="IPR036615">
    <property type="entry name" value="Mur_ligase_C_dom_sf"/>
</dbReference>
<name>A0A2T2WFU0_9FIRM</name>
<dbReference type="Pfam" id="PF02875">
    <property type="entry name" value="Mur_ligase_C"/>
    <property type="match status" value="1"/>
</dbReference>
<dbReference type="EMBL" id="PXYV01000043">
    <property type="protein sequence ID" value="PSR21078.1"/>
    <property type="molecule type" value="Genomic_DNA"/>
</dbReference>
<dbReference type="Proteomes" id="UP000241848">
    <property type="component" value="Unassembled WGS sequence"/>
</dbReference>
<dbReference type="Pfam" id="PF01225">
    <property type="entry name" value="Mur_ligase"/>
    <property type="match status" value="1"/>
</dbReference>
<proteinExistence type="predicted"/>
<feature type="domain" description="Mur ligase C-terminal" evidence="8">
    <location>
        <begin position="339"/>
        <end position="475"/>
    </location>
</feature>
<dbReference type="InterPro" id="IPR036565">
    <property type="entry name" value="Mur-like_cat_sf"/>
</dbReference>
<dbReference type="GO" id="GO:0016881">
    <property type="term" value="F:acid-amino acid ligase activity"/>
    <property type="evidence" value="ECO:0007669"/>
    <property type="project" value="InterPro"/>
</dbReference>
<dbReference type="InterPro" id="IPR004101">
    <property type="entry name" value="Mur_ligase_C"/>
</dbReference>
<keyword evidence="4" id="KW-0573">Peptidoglycan synthesis</keyword>
<comment type="caution">
    <text evidence="10">The sequence shown here is derived from an EMBL/GenBank/DDBJ whole genome shotgun (WGS) entry which is preliminary data.</text>
</comment>
<dbReference type="GO" id="GO:0005524">
    <property type="term" value="F:ATP binding"/>
    <property type="evidence" value="ECO:0007669"/>
    <property type="project" value="InterPro"/>
</dbReference>
<evidence type="ECO:0000256" key="2">
    <source>
        <dbReference type="ARBA" id="ARBA00022618"/>
    </source>
</evidence>
<keyword evidence="3" id="KW-0133">Cell shape</keyword>
<evidence type="ECO:0000313" key="10">
    <source>
        <dbReference type="EMBL" id="PSR21078.1"/>
    </source>
</evidence>
<dbReference type="PANTHER" id="PTHR23135">
    <property type="entry name" value="MUR LIGASE FAMILY MEMBER"/>
    <property type="match status" value="1"/>
</dbReference>
<dbReference type="SUPFAM" id="SSF63418">
    <property type="entry name" value="MurE/MurF N-terminal domain"/>
    <property type="match status" value="1"/>
</dbReference>
<dbReference type="GO" id="GO:0008360">
    <property type="term" value="P:regulation of cell shape"/>
    <property type="evidence" value="ECO:0007669"/>
    <property type="project" value="UniProtKB-KW"/>
</dbReference>
<reference evidence="10 11" key="1">
    <citation type="journal article" date="2014" name="BMC Genomics">
        <title>Comparison of environmental and isolate Sulfobacillus genomes reveals diverse carbon, sulfur, nitrogen, and hydrogen metabolisms.</title>
        <authorList>
            <person name="Justice N.B."/>
            <person name="Norman A."/>
            <person name="Brown C.T."/>
            <person name="Singh A."/>
            <person name="Thomas B.C."/>
            <person name="Banfield J.F."/>
        </authorList>
    </citation>
    <scope>NUCLEOTIDE SEQUENCE [LARGE SCALE GENOMIC DNA]</scope>
    <source>
        <strain evidence="10">AMDSBA3</strain>
    </source>
</reference>
<protein>
    <submittedName>
        <fullName evidence="10">UDP-N-acetylmuramyl peptide synthase</fullName>
    </submittedName>
</protein>
<dbReference type="AlphaFoldDB" id="A0A2T2WFU0"/>
<organism evidence="10 11">
    <name type="scientific">Sulfobacillus acidophilus</name>
    <dbReference type="NCBI Taxonomy" id="53633"/>
    <lineage>
        <taxon>Bacteria</taxon>
        <taxon>Bacillati</taxon>
        <taxon>Bacillota</taxon>
        <taxon>Clostridia</taxon>
        <taxon>Eubacteriales</taxon>
        <taxon>Clostridiales Family XVII. Incertae Sedis</taxon>
        <taxon>Sulfobacillus</taxon>
    </lineage>
</organism>
<dbReference type="Gene3D" id="3.40.1390.10">
    <property type="entry name" value="MurE/MurF, N-terminal domain"/>
    <property type="match status" value="1"/>
</dbReference>